<evidence type="ECO:0008006" key="4">
    <source>
        <dbReference type="Google" id="ProtNLM"/>
    </source>
</evidence>
<comment type="caution">
    <text evidence="2">The sequence shown here is derived from an EMBL/GenBank/DDBJ whole genome shotgun (WGS) entry which is preliminary data.</text>
</comment>
<protein>
    <recommendedName>
        <fullName evidence="4">3-carboxymuconate cyclase</fullName>
    </recommendedName>
</protein>
<name>A0A0R1H2Q8_9LACO</name>
<dbReference type="PANTHER" id="PTHR30344:SF1">
    <property type="entry name" value="6-PHOSPHOGLUCONOLACTONASE"/>
    <property type="match status" value="1"/>
</dbReference>
<dbReference type="InterPro" id="IPR019405">
    <property type="entry name" value="Lactonase_7-beta_prop"/>
</dbReference>
<dbReference type="PANTHER" id="PTHR30344">
    <property type="entry name" value="6-PHOSPHOGLUCONOLACTONASE-RELATED"/>
    <property type="match status" value="1"/>
</dbReference>
<evidence type="ECO:0000313" key="3">
    <source>
        <dbReference type="Proteomes" id="UP000050909"/>
    </source>
</evidence>
<dbReference type="Proteomes" id="UP000050909">
    <property type="component" value="Unassembled WGS sequence"/>
</dbReference>
<comment type="similarity">
    <text evidence="1">Belongs to the cycloisomerase 2 family.</text>
</comment>
<gene>
    <name evidence="2" type="ORF">FC62_GL000511</name>
</gene>
<accession>A0A0R1H2Q8</accession>
<dbReference type="InterPro" id="IPR015943">
    <property type="entry name" value="WD40/YVTN_repeat-like_dom_sf"/>
</dbReference>
<evidence type="ECO:0000313" key="2">
    <source>
        <dbReference type="EMBL" id="KRK38819.1"/>
    </source>
</evidence>
<dbReference type="GO" id="GO:0005829">
    <property type="term" value="C:cytosol"/>
    <property type="evidence" value="ECO:0007669"/>
    <property type="project" value="TreeGrafter"/>
</dbReference>
<dbReference type="SUPFAM" id="SSF51004">
    <property type="entry name" value="C-terminal (heme d1) domain of cytochrome cd1-nitrite reductase"/>
    <property type="match status" value="1"/>
</dbReference>
<dbReference type="EMBL" id="AZCV01000001">
    <property type="protein sequence ID" value="KRK38819.1"/>
    <property type="molecule type" value="Genomic_DNA"/>
</dbReference>
<sequence length="339" mass="37749">MQIWFGGYTKTSSKGIYTSELVNGALTTPELKVPIQNATYFQIDSNNNLFSILKDGDKGGLAYYHFENGQAQLVDTFLAAGSPPAYVGLNEPEKLVYAANYHGELLQVFSYATKQLELVASVKHAGRGPKPEQTTAHPHYFDQTPAGNLVSADLGTDTVDFYHLDGHELKHLASYQNEKGFGTRHIVFHTTAPVMFVVGELSSEVNVVRFDERSWQFTNLGYYKTIPADFTAQNGAAAVKLSRDGQFLYVSNRGHNSIAVFKVDQETFKLQLIQQVSVYGDFPRDFNWDSSETNVVVANQNSDNATLYKRNTATGFLTMVQENIVVPEATRVLFREDSI</sequence>
<organism evidence="2 3">
    <name type="scientific">Amylolactobacillus amylotrophicus DSM 20534</name>
    <dbReference type="NCBI Taxonomy" id="1423722"/>
    <lineage>
        <taxon>Bacteria</taxon>
        <taxon>Bacillati</taxon>
        <taxon>Bacillota</taxon>
        <taxon>Bacilli</taxon>
        <taxon>Lactobacillales</taxon>
        <taxon>Lactobacillaceae</taxon>
        <taxon>Amylolactobacillus</taxon>
    </lineage>
</organism>
<dbReference type="InterPro" id="IPR050282">
    <property type="entry name" value="Cycloisomerase_2"/>
</dbReference>
<dbReference type="Pfam" id="PF10282">
    <property type="entry name" value="Lactonase"/>
    <property type="match status" value="1"/>
</dbReference>
<evidence type="ECO:0000256" key="1">
    <source>
        <dbReference type="ARBA" id="ARBA00005564"/>
    </source>
</evidence>
<dbReference type="RefSeq" id="WP_054745887.1">
    <property type="nucleotide sequence ID" value="NZ_AZCV01000001.1"/>
</dbReference>
<dbReference type="PATRIC" id="fig|1423722.3.peg.520"/>
<dbReference type="Gene3D" id="2.130.10.10">
    <property type="entry name" value="YVTN repeat-like/Quinoprotein amine dehydrogenase"/>
    <property type="match status" value="1"/>
</dbReference>
<dbReference type="GO" id="GO:0017057">
    <property type="term" value="F:6-phosphogluconolactonase activity"/>
    <property type="evidence" value="ECO:0007669"/>
    <property type="project" value="TreeGrafter"/>
</dbReference>
<dbReference type="InterPro" id="IPR011048">
    <property type="entry name" value="Haem_d1_sf"/>
</dbReference>
<reference evidence="2 3" key="1">
    <citation type="journal article" date="2015" name="Genome Announc.">
        <title>Expanding the biotechnology potential of lactobacilli through comparative genomics of 213 strains and associated genera.</title>
        <authorList>
            <person name="Sun Z."/>
            <person name="Harris H.M."/>
            <person name="McCann A."/>
            <person name="Guo C."/>
            <person name="Argimon S."/>
            <person name="Zhang W."/>
            <person name="Yang X."/>
            <person name="Jeffery I.B."/>
            <person name="Cooney J.C."/>
            <person name="Kagawa T.F."/>
            <person name="Liu W."/>
            <person name="Song Y."/>
            <person name="Salvetti E."/>
            <person name="Wrobel A."/>
            <person name="Rasinkangas P."/>
            <person name="Parkhill J."/>
            <person name="Rea M.C."/>
            <person name="O'Sullivan O."/>
            <person name="Ritari J."/>
            <person name="Douillard F.P."/>
            <person name="Paul Ross R."/>
            <person name="Yang R."/>
            <person name="Briner A.E."/>
            <person name="Felis G.E."/>
            <person name="de Vos W.M."/>
            <person name="Barrangou R."/>
            <person name="Klaenhammer T.R."/>
            <person name="Caufield P.W."/>
            <person name="Cui Y."/>
            <person name="Zhang H."/>
            <person name="O'Toole P.W."/>
        </authorList>
    </citation>
    <scope>NUCLEOTIDE SEQUENCE [LARGE SCALE GENOMIC DNA]</scope>
    <source>
        <strain evidence="2 3">DSM 20534</strain>
    </source>
</reference>
<keyword evidence="3" id="KW-1185">Reference proteome</keyword>
<dbReference type="AlphaFoldDB" id="A0A0R1H2Q8"/>
<proteinExistence type="inferred from homology"/>